<evidence type="ECO:0000256" key="1">
    <source>
        <dbReference type="SAM" id="MobiDB-lite"/>
    </source>
</evidence>
<keyword evidence="3" id="KW-1185">Reference proteome</keyword>
<comment type="caution">
    <text evidence="2">The sequence shown here is derived from an EMBL/GenBank/DDBJ whole genome shotgun (WGS) entry which is preliminary data.</text>
</comment>
<evidence type="ECO:0000313" key="3">
    <source>
        <dbReference type="Proteomes" id="UP001165060"/>
    </source>
</evidence>
<proteinExistence type="predicted"/>
<dbReference type="Gene3D" id="1.25.40.570">
    <property type="match status" value="1"/>
</dbReference>
<sequence>MSDDDSYEYNDGSDEEEYDFQYSDEDANEEAGDADAENQYYNAKALREDDAGKARDAFEKVLEQEQKAERSVWGFKCLKQLIKLHRKSSDDKSMLECYGRLLGYISGGAVTQNEAEKGINGILDRLDPKAGMHEVYSRTLAAFAAGGAAPNPRLWFKCSLKLGQLLLDLNDVPRFAQTVEALLAAAEEADREGNGGTTLMEIYCLQIQMYSKTRSVPRLKELYGKAVRLQNNVPHPRTLGIIQECGGKMYMSERQ</sequence>
<dbReference type="Proteomes" id="UP001165060">
    <property type="component" value="Unassembled WGS sequence"/>
</dbReference>
<evidence type="ECO:0000313" key="2">
    <source>
        <dbReference type="EMBL" id="GMI41513.1"/>
    </source>
</evidence>
<dbReference type="EMBL" id="BRYB01001005">
    <property type="protein sequence ID" value="GMI41513.1"/>
    <property type="molecule type" value="Genomic_DNA"/>
</dbReference>
<gene>
    <name evidence="2" type="ORF">TeGR_g2527</name>
</gene>
<feature type="compositionally biased region" description="Acidic residues" evidence="1">
    <location>
        <begin position="1"/>
        <end position="36"/>
    </location>
</feature>
<protein>
    <recommendedName>
        <fullName evidence="4">COP9 signalosome complex subunit 2</fullName>
    </recommendedName>
</protein>
<dbReference type="InterPro" id="IPR050871">
    <property type="entry name" value="26S_Proteasome/COP9_Components"/>
</dbReference>
<dbReference type="PANTHER" id="PTHR10678">
    <property type="entry name" value="26S PROTEASOME NON-ATPASE REGULATORY SUBUNIT 11/COP9 SIGNALOSOME COMPLEX SUBUNIT 2"/>
    <property type="match status" value="1"/>
</dbReference>
<accession>A0ABQ6N7B4</accession>
<reference evidence="2 3" key="1">
    <citation type="journal article" date="2023" name="Commun. Biol.">
        <title>Genome analysis of Parmales, the sister group of diatoms, reveals the evolutionary specialization of diatoms from phago-mixotrophs to photoautotrophs.</title>
        <authorList>
            <person name="Ban H."/>
            <person name="Sato S."/>
            <person name="Yoshikawa S."/>
            <person name="Yamada K."/>
            <person name="Nakamura Y."/>
            <person name="Ichinomiya M."/>
            <person name="Sato N."/>
            <person name="Blanc-Mathieu R."/>
            <person name="Endo H."/>
            <person name="Kuwata A."/>
            <person name="Ogata H."/>
        </authorList>
    </citation>
    <scope>NUCLEOTIDE SEQUENCE [LARGE SCALE GENOMIC DNA]</scope>
</reference>
<evidence type="ECO:0008006" key="4">
    <source>
        <dbReference type="Google" id="ProtNLM"/>
    </source>
</evidence>
<feature type="region of interest" description="Disordered" evidence="1">
    <location>
        <begin position="1"/>
        <end position="38"/>
    </location>
</feature>
<organism evidence="2 3">
    <name type="scientific">Tetraparma gracilis</name>
    <dbReference type="NCBI Taxonomy" id="2962635"/>
    <lineage>
        <taxon>Eukaryota</taxon>
        <taxon>Sar</taxon>
        <taxon>Stramenopiles</taxon>
        <taxon>Ochrophyta</taxon>
        <taxon>Bolidophyceae</taxon>
        <taxon>Parmales</taxon>
        <taxon>Triparmaceae</taxon>
        <taxon>Tetraparma</taxon>
    </lineage>
</organism>
<name>A0ABQ6N7B4_9STRA</name>